<gene>
    <name evidence="2" type="ORF">PZE19_14690</name>
</gene>
<evidence type="ECO:0000313" key="3">
    <source>
        <dbReference type="Proteomes" id="UP001216907"/>
    </source>
</evidence>
<organism evidence="2 3">
    <name type="scientific">Paludisphaera mucosa</name>
    <dbReference type="NCBI Taxonomy" id="3030827"/>
    <lineage>
        <taxon>Bacteria</taxon>
        <taxon>Pseudomonadati</taxon>
        <taxon>Planctomycetota</taxon>
        <taxon>Planctomycetia</taxon>
        <taxon>Isosphaerales</taxon>
        <taxon>Isosphaeraceae</taxon>
        <taxon>Paludisphaera</taxon>
    </lineage>
</organism>
<sequence length="286" mass="32323">MSTDAKSPEPPPSTVTVPRSREKGIKIFMWPKVIYIFPSALVALICAMGMYWLPHKAYDATVPPEPVLIDAKSVDPNAPAPVQNAPGAPMTRRERFNTPQNLLGLLFLVVLAFNLVVMGLDFPRFELIGIILAVLFGIFFVLWLGAYFDLDLMRPINQVLASVYTFANAGFYLMYALAVLAVLVIVYITRWLDYWEILPNEILHHHGPLSDLERFPTMNLKFDKEIPDVLEYLMLGAGRLVLRVPNVDRAIILENVLFIGTKEEALKRLMSRLDVRITTDKDDPLV</sequence>
<reference evidence="2 3" key="1">
    <citation type="submission" date="2023-03" db="EMBL/GenBank/DDBJ databases">
        <title>Paludisphaera mucosa sp. nov. a novel planctomycete from northern fen.</title>
        <authorList>
            <person name="Ivanova A."/>
        </authorList>
    </citation>
    <scope>NUCLEOTIDE SEQUENCE [LARGE SCALE GENOMIC DNA]</scope>
    <source>
        <strain evidence="2 3">Pla2</strain>
    </source>
</reference>
<keyword evidence="3" id="KW-1185">Reference proteome</keyword>
<feature type="transmembrane region" description="Helical" evidence="1">
    <location>
        <begin position="102"/>
        <end position="120"/>
    </location>
</feature>
<accession>A0ABT6FBR8</accession>
<feature type="transmembrane region" description="Helical" evidence="1">
    <location>
        <begin position="127"/>
        <end position="146"/>
    </location>
</feature>
<proteinExistence type="predicted"/>
<dbReference type="EMBL" id="JARRAG010000002">
    <property type="protein sequence ID" value="MDG3005032.1"/>
    <property type="molecule type" value="Genomic_DNA"/>
</dbReference>
<evidence type="ECO:0000256" key="1">
    <source>
        <dbReference type="SAM" id="Phobius"/>
    </source>
</evidence>
<evidence type="ECO:0000313" key="2">
    <source>
        <dbReference type="EMBL" id="MDG3005032.1"/>
    </source>
</evidence>
<keyword evidence="1" id="KW-1133">Transmembrane helix</keyword>
<dbReference type="RefSeq" id="WP_277861381.1">
    <property type="nucleotide sequence ID" value="NZ_JARRAG010000002.1"/>
</dbReference>
<keyword evidence="1" id="KW-0812">Transmembrane</keyword>
<feature type="transmembrane region" description="Helical" evidence="1">
    <location>
        <begin position="166"/>
        <end position="188"/>
    </location>
</feature>
<protein>
    <submittedName>
        <fullName evidence="2">Uncharacterized protein</fullName>
    </submittedName>
</protein>
<keyword evidence="1" id="KW-0472">Membrane</keyword>
<comment type="caution">
    <text evidence="2">The sequence shown here is derived from an EMBL/GenBank/DDBJ whole genome shotgun (WGS) entry which is preliminary data.</text>
</comment>
<name>A0ABT6FBR8_9BACT</name>
<dbReference type="Proteomes" id="UP001216907">
    <property type="component" value="Unassembled WGS sequence"/>
</dbReference>
<feature type="transmembrane region" description="Helical" evidence="1">
    <location>
        <begin position="33"/>
        <end position="53"/>
    </location>
</feature>